<organism evidence="7 8">
    <name type="scientific">Streptomyces carminius</name>
    <dbReference type="NCBI Taxonomy" id="2665496"/>
    <lineage>
        <taxon>Bacteria</taxon>
        <taxon>Bacillati</taxon>
        <taxon>Actinomycetota</taxon>
        <taxon>Actinomycetes</taxon>
        <taxon>Kitasatosporales</taxon>
        <taxon>Streptomycetaceae</taxon>
        <taxon>Streptomyces</taxon>
    </lineage>
</organism>
<feature type="region of interest" description="Disordered" evidence="4">
    <location>
        <begin position="368"/>
        <end position="389"/>
    </location>
</feature>
<keyword evidence="5" id="KW-1133">Transmembrane helix</keyword>
<dbReference type="PANTHER" id="PTHR24421">
    <property type="entry name" value="NITRATE/NITRITE SENSOR PROTEIN NARX-RELATED"/>
    <property type="match status" value="1"/>
</dbReference>
<keyword evidence="8" id="KW-1185">Reference proteome</keyword>
<dbReference type="GO" id="GO:0016301">
    <property type="term" value="F:kinase activity"/>
    <property type="evidence" value="ECO:0007669"/>
    <property type="project" value="UniProtKB-KW"/>
</dbReference>
<evidence type="ECO:0000259" key="6">
    <source>
        <dbReference type="Pfam" id="PF02518"/>
    </source>
</evidence>
<dbReference type="InterPro" id="IPR003594">
    <property type="entry name" value="HATPase_dom"/>
</dbReference>
<dbReference type="Gene3D" id="3.30.565.10">
    <property type="entry name" value="Histidine kinase-like ATPase, C-terminal domain"/>
    <property type="match status" value="1"/>
</dbReference>
<feature type="domain" description="Histidine kinase/HSP90-like ATPase" evidence="6">
    <location>
        <begin position="303"/>
        <end position="388"/>
    </location>
</feature>
<name>A0A2M8MCU5_9ACTN</name>
<dbReference type="Pfam" id="PF02518">
    <property type="entry name" value="HATPase_c"/>
    <property type="match status" value="1"/>
</dbReference>
<dbReference type="GO" id="GO:0000160">
    <property type="term" value="P:phosphorelay signal transduction system"/>
    <property type="evidence" value="ECO:0007669"/>
    <property type="project" value="UniProtKB-KW"/>
</dbReference>
<sequence>MGGGDTHGGGGAAVGSGLQRAQAFLGLATLLYRASHLAVGVAAVAQHHDHRPAAWALLVTAVSTSVLVHGTAYSRGRFVPWTVALDVLLTGCALPFAAYAWAGAREAPSIAWTMVLGGSASAVAAVALRRWTAVGAVLLIALTHATGYRMVGAEMAVTGGHLNAVVFSAVIARILWWYLRRQGRMLDAATEQAVLAEAQRARYAERIAHYRALHDTVLATLTTIAHGTVDANSPEVRRRCAREAAYLRRLVQQSPGDPAAPRPEVGTALECAVRDAEELGLRVTAQYHDLPAVPPDVAAAFGDAVREALNNVLRHSGTGRAYLTAAGDDGHLLVTVVDRGAGFDPAATAGGAGLGLRGSIHARIRGTGGAAEVDSEPGEGTRVELRWPG</sequence>
<feature type="transmembrane region" description="Helical" evidence="5">
    <location>
        <begin position="78"/>
        <end position="102"/>
    </location>
</feature>
<keyword evidence="1" id="KW-0808">Transferase</keyword>
<evidence type="ECO:0000313" key="7">
    <source>
        <dbReference type="EMBL" id="PJF02052.1"/>
    </source>
</evidence>
<feature type="transmembrane region" description="Helical" evidence="5">
    <location>
        <begin position="162"/>
        <end position="179"/>
    </location>
</feature>
<reference evidence="7 8" key="1">
    <citation type="submission" date="2017-11" db="EMBL/GenBank/DDBJ databases">
        <title>Streptomyces carmine sp. nov., a novel actinomycete isolated from Sophora alopecuroides in Xinjiang, China.</title>
        <authorList>
            <person name="Wang Y."/>
            <person name="Luo X."/>
            <person name="Wan C."/>
            <person name="Zhang L."/>
        </authorList>
    </citation>
    <scope>NUCLEOTIDE SEQUENCE [LARGE SCALE GENOMIC DNA]</scope>
    <source>
        <strain evidence="7 8">TRM SA0054</strain>
    </source>
</reference>
<evidence type="ECO:0000256" key="5">
    <source>
        <dbReference type="SAM" id="Phobius"/>
    </source>
</evidence>
<keyword evidence="2" id="KW-0418">Kinase</keyword>
<dbReference type="InterPro" id="IPR036890">
    <property type="entry name" value="HATPase_C_sf"/>
</dbReference>
<feature type="transmembrane region" description="Helical" evidence="5">
    <location>
        <begin position="52"/>
        <end position="72"/>
    </location>
</feature>
<comment type="caution">
    <text evidence="7">The sequence shown here is derived from an EMBL/GenBank/DDBJ whole genome shotgun (WGS) entry which is preliminary data.</text>
</comment>
<evidence type="ECO:0000313" key="8">
    <source>
        <dbReference type="Proteomes" id="UP000230407"/>
    </source>
</evidence>
<keyword evidence="5" id="KW-0472">Membrane</keyword>
<keyword evidence="3" id="KW-0902">Two-component regulatory system</keyword>
<dbReference type="Proteomes" id="UP000230407">
    <property type="component" value="Unassembled WGS sequence"/>
</dbReference>
<dbReference type="SUPFAM" id="SSF55874">
    <property type="entry name" value="ATPase domain of HSP90 chaperone/DNA topoisomerase II/histidine kinase"/>
    <property type="match status" value="1"/>
</dbReference>
<dbReference type="CDD" id="cd16917">
    <property type="entry name" value="HATPase_UhpB-NarQ-NarX-like"/>
    <property type="match status" value="1"/>
</dbReference>
<dbReference type="InterPro" id="IPR050482">
    <property type="entry name" value="Sensor_HK_TwoCompSys"/>
</dbReference>
<evidence type="ECO:0000256" key="1">
    <source>
        <dbReference type="ARBA" id="ARBA00022679"/>
    </source>
</evidence>
<dbReference type="EMBL" id="PGGW01000005">
    <property type="protein sequence ID" value="PJF02052.1"/>
    <property type="molecule type" value="Genomic_DNA"/>
</dbReference>
<protein>
    <recommendedName>
        <fullName evidence="6">Histidine kinase/HSP90-like ATPase domain-containing protein</fullName>
    </recommendedName>
</protein>
<dbReference type="RefSeq" id="WP_100200053.1">
    <property type="nucleotide sequence ID" value="NZ_PGGW01000005.1"/>
</dbReference>
<gene>
    <name evidence="7" type="ORF">CUT44_00365</name>
</gene>
<feature type="transmembrane region" description="Helical" evidence="5">
    <location>
        <begin position="114"/>
        <end position="142"/>
    </location>
</feature>
<evidence type="ECO:0000256" key="4">
    <source>
        <dbReference type="SAM" id="MobiDB-lite"/>
    </source>
</evidence>
<feature type="compositionally biased region" description="Basic and acidic residues" evidence="4">
    <location>
        <begin position="379"/>
        <end position="389"/>
    </location>
</feature>
<keyword evidence="5" id="KW-0812">Transmembrane</keyword>
<accession>A0A2M8MCU5</accession>
<evidence type="ECO:0000256" key="2">
    <source>
        <dbReference type="ARBA" id="ARBA00022777"/>
    </source>
</evidence>
<dbReference type="AlphaFoldDB" id="A0A2M8MCU5"/>
<proteinExistence type="predicted"/>
<evidence type="ECO:0000256" key="3">
    <source>
        <dbReference type="ARBA" id="ARBA00023012"/>
    </source>
</evidence>